<keyword evidence="5" id="KW-1185">Reference proteome</keyword>
<evidence type="ECO:0008006" key="6">
    <source>
        <dbReference type="Google" id="ProtNLM"/>
    </source>
</evidence>
<protein>
    <recommendedName>
        <fullName evidence="6">Peptidase M23</fullName>
    </recommendedName>
</protein>
<organism evidence="2 4">
    <name type="scientific">Aequorivita flava</name>
    <dbReference type="NCBI Taxonomy" id="3114371"/>
    <lineage>
        <taxon>Bacteria</taxon>
        <taxon>Pseudomonadati</taxon>
        <taxon>Bacteroidota</taxon>
        <taxon>Flavobacteriia</taxon>
        <taxon>Flavobacteriales</taxon>
        <taxon>Flavobacteriaceae</taxon>
        <taxon>Aequorivita</taxon>
    </lineage>
</organism>
<dbReference type="AlphaFoldDB" id="A0AB35YUI4"/>
<keyword evidence="1" id="KW-0472">Membrane</keyword>
<dbReference type="RefSeq" id="WP_279448444.1">
    <property type="nucleotide sequence ID" value="NZ_JAZBJM010000007.1"/>
</dbReference>
<evidence type="ECO:0000313" key="2">
    <source>
        <dbReference type="EMBL" id="MEM0518859.1"/>
    </source>
</evidence>
<comment type="caution">
    <text evidence="2">The sequence shown here is derived from an EMBL/GenBank/DDBJ whole genome shotgun (WGS) entry which is preliminary data.</text>
</comment>
<evidence type="ECO:0000313" key="3">
    <source>
        <dbReference type="EMBL" id="MEM0573843.1"/>
    </source>
</evidence>
<gene>
    <name evidence="3" type="ORF">VZD24_09960</name>
    <name evidence="2" type="ORF">VZD85_10880</name>
</gene>
<accession>A0AB35YUI4</accession>
<keyword evidence="1" id="KW-0812">Transmembrane</keyword>
<name>A0AB35YUI4_9FLAO</name>
<evidence type="ECO:0000313" key="5">
    <source>
        <dbReference type="Proteomes" id="UP001390963"/>
    </source>
</evidence>
<dbReference type="EMBL" id="JAZBJM010000007">
    <property type="protein sequence ID" value="MEM0518859.1"/>
    <property type="molecule type" value="Genomic_DNA"/>
</dbReference>
<reference evidence="2 5" key="1">
    <citation type="submission" date="2024-01" db="EMBL/GenBank/DDBJ databases">
        <title>Aequorivita flavus sp. nov., isolated from deep-sea sediment.</title>
        <authorList>
            <person name="Chen X."/>
        </authorList>
    </citation>
    <scope>NUCLEOTIDE SEQUENCE</scope>
    <source>
        <strain evidence="2">MCCC 1A16923</strain>
        <strain evidence="3 5">MCCC 1A16935</strain>
    </source>
</reference>
<dbReference type="Proteomes" id="UP001388259">
    <property type="component" value="Unassembled WGS sequence"/>
</dbReference>
<dbReference type="EMBL" id="JBANCF010000007">
    <property type="protein sequence ID" value="MEM0573843.1"/>
    <property type="molecule type" value="Genomic_DNA"/>
</dbReference>
<keyword evidence="1" id="KW-1133">Transmembrane helix</keyword>
<feature type="transmembrane region" description="Helical" evidence="1">
    <location>
        <begin position="74"/>
        <end position="92"/>
    </location>
</feature>
<sequence>MKKKKNISNFKVPEEYFETFEERLFSRISKEKFPKTSGFKAPKEYFENFDDRILAAVTTSERPIKHIQLIPKKYFGYAAAIAACLLIAFTVFTNTNSPANLDALQLAAIDAYIAEGNLNLDLYDLTTYIEDNDITDIDFETEQFSEGALEEYLLNNLDAATIINEP</sequence>
<evidence type="ECO:0000313" key="4">
    <source>
        <dbReference type="Proteomes" id="UP001388259"/>
    </source>
</evidence>
<dbReference type="Proteomes" id="UP001390963">
    <property type="component" value="Unassembled WGS sequence"/>
</dbReference>
<proteinExistence type="predicted"/>
<evidence type="ECO:0000256" key="1">
    <source>
        <dbReference type="SAM" id="Phobius"/>
    </source>
</evidence>